<accession>A0A1C1CM33</accession>
<feature type="compositionally biased region" description="Polar residues" evidence="1">
    <location>
        <begin position="29"/>
        <end position="45"/>
    </location>
</feature>
<dbReference type="VEuPathDB" id="FungiDB:CLCR_07836"/>
<evidence type="ECO:0000313" key="3">
    <source>
        <dbReference type="Proteomes" id="UP000094526"/>
    </source>
</evidence>
<evidence type="ECO:0000256" key="1">
    <source>
        <dbReference type="SAM" id="MobiDB-lite"/>
    </source>
</evidence>
<organism evidence="2 3">
    <name type="scientific">Cladophialophora carrionii</name>
    <dbReference type="NCBI Taxonomy" id="86049"/>
    <lineage>
        <taxon>Eukaryota</taxon>
        <taxon>Fungi</taxon>
        <taxon>Dikarya</taxon>
        <taxon>Ascomycota</taxon>
        <taxon>Pezizomycotina</taxon>
        <taxon>Eurotiomycetes</taxon>
        <taxon>Chaetothyriomycetidae</taxon>
        <taxon>Chaetothyriales</taxon>
        <taxon>Herpotrichiellaceae</taxon>
        <taxon>Cladophialophora</taxon>
    </lineage>
</organism>
<evidence type="ECO:0000313" key="2">
    <source>
        <dbReference type="EMBL" id="OCT49570.1"/>
    </source>
</evidence>
<comment type="caution">
    <text evidence="2">The sequence shown here is derived from an EMBL/GenBank/DDBJ whole genome shotgun (WGS) entry which is preliminary data.</text>
</comment>
<gene>
    <name evidence="2" type="ORF">CLCR_07836</name>
</gene>
<sequence>MTSGEIQLFLATSASSEISFARRGIMMSRSRQPMHTGSETTQRATARNMRPVGEYNVYPRYVGQAHVSLAVMNVLPLPS</sequence>
<keyword evidence="3" id="KW-1185">Reference proteome</keyword>
<dbReference type="Proteomes" id="UP000094526">
    <property type="component" value="Unassembled WGS sequence"/>
</dbReference>
<dbReference type="EMBL" id="LGRB01000010">
    <property type="protein sequence ID" value="OCT49570.1"/>
    <property type="molecule type" value="Genomic_DNA"/>
</dbReference>
<protein>
    <submittedName>
        <fullName evidence="2">Uncharacterized protein</fullName>
    </submittedName>
</protein>
<proteinExistence type="predicted"/>
<dbReference type="AlphaFoldDB" id="A0A1C1CM33"/>
<reference evidence="3" key="1">
    <citation type="submission" date="2015-07" db="EMBL/GenBank/DDBJ databases">
        <authorList>
            <person name="Teixeira M.M."/>
            <person name="Souza R.C."/>
            <person name="Almeida L.G."/>
            <person name="Vicente V.A."/>
            <person name="de Hoog S."/>
            <person name="Bocca A.L."/>
            <person name="de Almeida S.R."/>
            <person name="Vasconcelos A.T."/>
            <person name="Felipe M.S."/>
        </authorList>
    </citation>
    <scope>NUCLEOTIDE SEQUENCE [LARGE SCALE GENOMIC DNA]</scope>
    <source>
        <strain evidence="3">KSF</strain>
    </source>
</reference>
<name>A0A1C1CM33_9EURO</name>
<feature type="region of interest" description="Disordered" evidence="1">
    <location>
        <begin position="28"/>
        <end position="48"/>
    </location>
</feature>